<keyword evidence="9" id="KW-0575">Peroxidase</keyword>
<dbReference type="GO" id="GO:0009055">
    <property type="term" value="F:electron transfer activity"/>
    <property type="evidence" value="ECO:0007669"/>
    <property type="project" value="InterPro"/>
</dbReference>
<dbReference type="Gene3D" id="1.10.760.10">
    <property type="entry name" value="Cytochrome c-like domain"/>
    <property type="match status" value="1"/>
</dbReference>
<keyword evidence="7" id="KW-0472">Membrane</keyword>
<dbReference type="Proteomes" id="UP000540989">
    <property type="component" value="Unassembled WGS sequence"/>
</dbReference>
<dbReference type="GO" id="GO:0046872">
    <property type="term" value="F:metal ion binding"/>
    <property type="evidence" value="ECO:0007669"/>
    <property type="project" value="UniProtKB-KW"/>
</dbReference>
<dbReference type="PROSITE" id="PS51007">
    <property type="entry name" value="CYTC"/>
    <property type="match status" value="1"/>
</dbReference>
<accession>A0A7W7ZC29</accession>
<evidence type="ECO:0000313" key="10">
    <source>
        <dbReference type="Proteomes" id="UP000540989"/>
    </source>
</evidence>
<evidence type="ECO:0000313" key="9">
    <source>
        <dbReference type="EMBL" id="MBB5057083.1"/>
    </source>
</evidence>
<evidence type="ECO:0000256" key="4">
    <source>
        <dbReference type="ARBA" id="ARBA00023002"/>
    </source>
</evidence>
<evidence type="ECO:0000256" key="2">
    <source>
        <dbReference type="ARBA" id="ARBA00022723"/>
    </source>
</evidence>
<keyword evidence="1 6" id="KW-0349">Heme</keyword>
<dbReference type="PANTHER" id="PTHR30600:SF10">
    <property type="entry name" value="BLL6722 PROTEIN"/>
    <property type="match status" value="1"/>
</dbReference>
<dbReference type="RefSeq" id="WP_184215563.1">
    <property type="nucleotide sequence ID" value="NZ_JACHIP010000002.1"/>
</dbReference>
<protein>
    <submittedName>
        <fullName evidence="9">Cytochrome c peroxidase</fullName>
    </submittedName>
</protein>
<evidence type="ECO:0000256" key="1">
    <source>
        <dbReference type="ARBA" id="ARBA00022617"/>
    </source>
</evidence>
<proteinExistence type="predicted"/>
<gene>
    <name evidence="9" type="ORF">HDF16_001768</name>
</gene>
<keyword evidence="4" id="KW-0560">Oxidoreductase</keyword>
<keyword evidence="2 6" id="KW-0479">Metal-binding</keyword>
<evidence type="ECO:0000256" key="6">
    <source>
        <dbReference type="PROSITE-ProRule" id="PRU00433"/>
    </source>
</evidence>
<keyword evidence="10" id="KW-1185">Reference proteome</keyword>
<dbReference type="InterPro" id="IPR036909">
    <property type="entry name" value="Cyt_c-like_dom_sf"/>
</dbReference>
<keyword evidence="7" id="KW-1133">Transmembrane helix</keyword>
<evidence type="ECO:0000259" key="8">
    <source>
        <dbReference type="PROSITE" id="PS51007"/>
    </source>
</evidence>
<feature type="domain" description="Cytochrome c" evidence="8">
    <location>
        <begin position="353"/>
        <end position="569"/>
    </location>
</feature>
<name>A0A7W7ZC29_9BACT</name>
<evidence type="ECO:0000256" key="7">
    <source>
        <dbReference type="SAM" id="Phobius"/>
    </source>
</evidence>
<reference evidence="9 10" key="1">
    <citation type="submission" date="2020-08" db="EMBL/GenBank/DDBJ databases">
        <title>Genomic Encyclopedia of Type Strains, Phase IV (KMG-V): Genome sequencing to study the core and pangenomes of soil and plant-associated prokaryotes.</title>
        <authorList>
            <person name="Whitman W."/>
        </authorList>
    </citation>
    <scope>NUCLEOTIDE SEQUENCE [LARGE SCALE GENOMIC DNA]</scope>
    <source>
        <strain evidence="9 10">M8UP14</strain>
    </source>
</reference>
<dbReference type="GO" id="GO:0004130">
    <property type="term" value="F:cytochrome-c peroxidase activity"/>
    <property type="evidence" value="ECO:0007669"/>
    <property type="project" value="TreeGrafter"/>
</dbReference>
<dbReference type="PROSITE" id="PS51257">
    <property type="entry name" value="PROKAR_LIPOPROTEIN"/>
    <property type="match status" value="1"/>
</dbReference>
<dbReference type="InterPro" id="IPR009056">
    <property type="entry name" value="Cyt_c-like_dom"/>
</dbReference>
<dbReference type="EMBL" id="JACHIP010000002">
    <property type="protein sequence ID" value="MBB5057083.1"/>
    <property type="molecule type" value="Genomic_DNA"/>
</dbReference>
<keyword evidence="3" id="KW-0732">Signal</keyword>
<comment type="caution">
    <text evidence="9">The sequence shown here is derived from an EMBL/GenBank/DDBJ whole genome shotgun (WGS) entry which is preliminary data.</text>
</comment>
<feature type="transmembrane region" description="Helical" evidence="7">
    <location>
        <begin position="21"/>
        <end position="38"/>
    </location>
</feature>
<keyword evidence="5 6" id="KW-0408">Iron</keyword>
<evidence type="ECO:0000256" key="5">
    <source>
        <dbReference type="ARBA" id="ARBA00023004"/>
    </source>
</evidence>
<keyword evidence="7" id="KW-0812">Transmembrane</keyword>
<dbReference type="PANTHER" id="PTHR30600">
    <property type="entry name" value="CYTOCHROME C PEROXIDASE-RELATED"/>
    <property type="match status" value="1"/>
</dbReference>
<sequence length="575" mass="61826">MKHPQAKYKEVKTIRRRVGRIMLAMSGLTMLSCAVLIGCGSGTAPNLGGEADEGVTPAADPIGERLFLDTRFSEYFATHMTSVNAPLTTGDPVVATVQTADGPLPGPFAGQAINCRSCHFVTEFEGVANAGNRTYADFTTRSPLPISQSGFDTTPRNSMQMVGTFAPHSGPQFLHFDGEFATGNDLVVGTITGRNFGWKPTEYQAAVAHIARIIREDNGSDQLAADRSDGLSYGTLFKGTDPKITSDILLPASQRIDVTTATDIQIVNEVALCIAQYFEDLQFKTDNVGRYDTSPYDLFLNANHLPLAPLVGETDLAYSQRLYLQVVALTNPKYITPADGTYAYHSFDFKFGALELQGLKIFLKAAASGSGTDQHAGNCAACHTPPNFSDFVFHNTGVSQEEYDGVHGSGAFAALHVPGFAERNAAYDQYLPANPAHPNATEALRRPAGSNANYADLGLWNIYLNDDYPNPQANLKSVVCVTGTDCSVDSELALTIAQFKTPLLRDLVDSAPYQHNGSAAKFDDVVNHYIRVSALAKAGGLRNAPAQFANMSLSADDLQALVAFLTSITEDYDDA</sequence>
<dbReference type="InterPro" id="IPR051395">
    <property type="entry name" value="Cytochrome_c_Peroxidase/MauG"/>
</dbReference>
<dbReference type="GO" id="GO:0020037">
    <property type="term" value="F:heme binding"/>
    <property type="evidence" value="ECO:0007669"/>
    <property type="project" value="InterPro"/>
</dbReference>
<dbReference type="SUPFAM" id="SSF46626">
    <property type="entry name" value="Cytochrome c"/>
    <property type="match status" value="1"/>
</dbReference>
<evidence type="ECO:0000256" key="3">
    <source>
        <dbReference type="ARBA" id="ARBA00022729"/>
    </source>
</evidence>
<dbReference type="AlphaFoldDB" id="A0A7W7ZC29"/>
<organism evidence="9 10">
    <name type="scientific">Granulicella aggregans</name>
    <dbReference type="NCBI Taxonomy" id="474949"/>
    <lineage>
        <taxon>Bacteria</taxon>
        <taxon>Pseudomonadati</taxon>
        <taxon>Acidobacteriota</taxon>
        <taxon>Terriglobia</taxon>
        <taxon>Terriglobales</taxon>
        <taxon>Acidobacteriaceae</taxon>
        <taxon>Granulicella</taxon>
    </lineage>
</organism>